<feature type="compositionally biased region" description="Polar residues" evidence="3">
    <location>
        <begin position="520"/>
        <end position="532"/>
    </location>
</feature>
<feature type="compositionally biased region" description="Low complexity" evidence="3">
    <location>
        <begin position="486"/>
        <end position="519"/>
    </location>
</feature>
<dbReference type="EMBL" id="PTQR01000080">
    <property type="protein sequence ID" value="TKX21520.1"/>
    <property type="molecule type" value="Genomic_DNA"/>
</dbReference>
<feature type="region of interest" description="Disordered" evidence="3">
    <location>
        <begin position="267"/>
        <end position="304"/>
    </location>
</feature>
<feature type="region of interest" description="Disordered" evidence="3">
    <location>
        <begin position="69"/>
        <end position="167"/>
    </location>
</feature>
<proteinExistence type="predicted"/>
<evidence type="ECO:0000313" key="6">
    <source>
        <dbReference type="EMBL" id="TKX21520.1"/>
    </source>
</evidence>
<feature type="domain" description="SH3" evidence="5">
    <location>
        <begin position="387"/>
        <end position="448"/>
    </location>
</feature>
<dbReference type="Gene3D" id="2.30.30.40">
    <property type="entry name" value="SH3 Domains"/>
    <property type="match status" value="1"/>
</dbReference>
<reference evidence="6 7" key="1">
    <citation type="submission" date="2018-02" db="EMBL/GenBank/DDBJ databases">
        <title>Draft genome sequences of Elsinoe sp., causing black scab on jojoba.</title>
        <authorList>
            <person name="Stodart B."/>
            <person name="Jeffress S."/>
            <person name="Ash G."/>
            <person name="Arun Chinnappa K."/>
        </authorList>
    </citation>
    <scope>NUCLEOTIDE SEQUENCE [LARGE SCALE GENOMIC DNA]</scope>
    <source>
        <strain evidence="6 7">Hillstone_2</strain>
    </source>
</reference>
<feature type="compositionally biased region" description="Polar residues" evidence="3">
    <location>
        <begin position="142"/>
        <end position="165"/>
    </location>
</feature>
<dbReference type="SUPFAM" id="SSF50044">
    <property type="entry name" value="SH3-domain"/>
    <property type="match status" value="1"/>
</dbReference>
<dbReference type="PROSITE" id="PS50002">
    <property type="entry name" value="SH3"/>
    <property type="match status" value="1"/>
</dbReference>
<accession>A0A4U7AXY1</accession>
<feature type="transmembrane region" description="Helical" evidence="4">
    <location>
        <begin position="172"/>
        <end position="193"/>
    </location>
</feature>
<feature type="region of interest" description="Disordered" evidence="3">
    <location>
        <begin position="202"/>
        <end position="243"/>
    </location>
</feature>
<evidence type="ECO:0000256" key="3">
    <source>
        <dbReference type="SAM" id="MobiDB-lite"/>
    </source>
</evidence>
<evidence type="ECO:0000313" key="7">
    <source>
        <dbReference type="Proteomes" id="UP000308133"/>
    </source>
</evidence>
<organism evidence="6 7">
    <name type="scientific">Elsinoe australis</name>
    <dbReference type="NCBI Taxonomy" id="40998"/>
    <lineage>
        <taxon>Eukaryota</taxon>
        <taxon>Fungi</taxon>
        <taxon>Dikarya</taxon>
        <taxon>Ascomycota</taxon>
        <taxon>Pezizomycotina</taxon>
        <taxon>Dothideomycetes</taxon>
        <taxon>Dothideomycetidae</taxon>
        <taxon>Myriangiales</taxon>
        <taxon>Elsinoaceae</taxon>
        <taxon>Elsinoe</taxon>
    </lineage>
</organism>
<keyword evidence="4" id="KW-1133">Transmembrane helix</keyword>
<evidence type="ECO:0000256" key="1">
    <source>
        <dbReference type="ARBA" id="ARBA00022443"/>
    </source>
</evidence>
<feature type="compositionally biased region" description="Low complexity" evidence="3">
    <location>
        <begin position="221"/>
        <end position="240"/>
    </location>
</feature>
<dbReference type="InterPro" id="IPR001452">
    <property type="entry name" value="SH3_domain"/>
</dbReference>
<dbReference type="CDD" id="cd12841">
    <property type="entry name" value="TM_EphA1"/>
    <property type="match status" value="1"/>
</dbReference>
<feature type="compositionally biased region" description="Polar residues" evidence="3">
    <location>
        <begin position="113"/>
        <end position="132"/>
    </location>
</feature>
<keyword evidence="4" id="KW-0812">Transmembrane</keyword>
<gene>
    <name evidence="6" type="ORF">C1H76_6016</name>
</gene>
<feature type="compositionally biased region" description="Polar residues" evidence="3">
    <location>
        <begin position="69"/>
        <end position="79"/>
    </location>
</feature>
<dbReference type="AlphaFoldDB" id="A0A4U7AXY1"/>
<keyword evidence="4" id="KW-0472">Membrane</keyword>
<dbReference type="Proteomes" id="UP000308133">
    <property type="component" value="Unassembled WGS sequence"/>
</dbReference>
<feature type="region of interest" description="Disordered" evidence="3">
    <location>
        <begin position="442"/>
        <end position="572"/>
    </location>
</feature>
<dbReference type="SMART" id="SM00326">
    <property type="entry name" value="SH3"/>
    <property type="match status" value="1"/>
</dbReference>
<evidence type="ECO:0000256" key="2">
    <source>
        <dbReference type="PROSITE-ProRule" id="PRU00192"/>
    </source>
</evidence>
<evidence type="ECO:0000256" key="4">
    <source>
        <dbReference type="SAM" id="Phobius"/>
    </source>
</evidence>
<dbReference type="Pfam" id="PF14604">
    <property type="entry name" value="SH3_9"/>
    <property type="match status" value="1"/>
</dbReference>
<keyword evidence="1 2" id="KW-0728">SH3 domain</keyword>
<comment type="caution">
    <text evidence="6">The sequence shown here is derived from an EMBL/GenBank/DDBJ whole genome shotgun (WGS) entry which is preliminary data.</text>
</comment>
<feature type="compositionally biased region" description="Pro residues" evidence="3">
    <location>
        <begin position="449"/>
        <end position="459"/>
    </location>
</feature>
<feature type="compositionally biased region" description="Basic and acidic residues" evidence="3">
    <location>
        <begin position="202"/>
        <end position="212"/>
    </location>
</feature>
<feature type="compositionally biased region" description="Low complexity" evidence="3">
    <location>
        <begin position="80"/>
        <end position="112"/>
    </location>
</feature>
<evidence type="ECO:0000259" key="5">
    <source>
        <dbReference type="PROSITE" id="PS50002"/>
    </source>
</evidence>
<sequence>MVHLHDFLHRRQHGERRSLRDEVNNMLNGRAGFEQRAKDDDGVATVFSVVYVTMSASFTGPTAGFVTQTGNNQPSKTVESSSAAKATQTSSNSNSNNNSNNNKDNDDNQSQTTSHSSAKVTSATSTDSSLPKQTAIVGTPVRATQSGTVSASASATPTQDSSNQGMSGGAKAGVAFGVILGIALVAGIVFFVVRRKKQQKQEQESHNLDNEKNGFGFAPINNTPRNDNASNNNANSRAPRLSLRPVTQFLPGIGEPKVQEMTSATGGLNSFLAPAPPTQQHKSSWERRASNNPNDAANPFGNNAERIDNHAADRAAENAPIPVPVTAAPVPAPNPFADKPASNRSVSPVEESPLASTANSPPKAEIATAAAVAVGAAPGSTSPKGGAASNVHRVQLDFKPSMEDELELRAGDVVRLLHEYDDGWALCSYMDRSKQGVTPRTCLSKLPLKPRPVGPPPGMRPLGRPESPAHRNFSGPPSTGPRNMYPAPLSPSMPNMNMPRGPNSPPNASRMRSRSQSQSVDNGNRASPQMMQSVGFGASPPRDHRRSASMGQLAMGTSPTRVARKPVPGQAM</sequence>
<protein>
    <submittedName>
        <fullName evidence="6">Variant SH3 domain-containing protein 4</fullName>
    </submittedName>
</protein>
<feature type="region of interest" description="Disordered" evidence="3">
    <location>
        <begin position="1"/>
        <end position="21"/>
    </location>
</feature>
<feature type="region of interest" description="Disordered" evidence="3">
    <location>
        <begin position="330"/>
        <end position="362"/>
    </location>
</feature>
<dbReference type="InterPro" id="IPR036028">
    <property type="entry name" value="SH3-like_dom_sf"/>
</dbReference>
<name>A0A4U7AXY1_9PEZI</name>